<evidence type="ECO:0000313" key="3">
    <source>
        <dbReference type="Proteomes" id="UP000198531"/>
    </source>
</evidence>
<dbReference type="Gene3D" id="3.30.930.10">
    <property type="entry name" value="Bira Bifunctional Protein, Domain 2"/>
    <property type="match status" value="1"/>
</dbReference>
<keyword evidence="3" id="KW-1185">Reference proteome</keyword>
<dbReference type="EMBL" id="FOYT01000007">
    <property type="protein sequence ID" value="SFR76140.1"/>
    <property type="molecule type" value="Genomic_DNA"/>
</dbReference>
<evidence type="ECO:0000313" key="2">
    <source>
        <dbReference type="EMBL" id="SFR76140.1"/>
    </source>
</evidence>
<dbReference type="AlphaFoldDB" id="A0A1I6JC95"/>
<accession>A0A1I6JC95</accession>
<feature type="domain" description="BPL/LPL catalytic" evidence="1">
    <location>
        <begin position="36"/>
        <end position="230"/>
    </location>
</feature>
<dbReference type="RefSeq" id="WP_089811433.1">
    <property type="nucleotide sequence ID" value="NZ_FOYT01000007.1"/>
</dbReference>
<dbReference type="InterPro" id="IPR004143">
    <property type="entry name" value="BPL_LPL_catalytic"/>
</dbReference>
<organism evidence="2 3">
    <name type="scientific">Halogeometricum rufum</name>
    <dbReference type="NCBI Taxonomy" id="553469"/>
    <lineage>
        <taxon>Archaea</taxon>
        <taxon>Methanobacteriati</taxon>
        <taxon>Methanobacteriota</taxon>
        <taxon>Stenosarchaea group</taxon>
        <taxon>Halobacteria</taxon>
        <taxon>Halobacteriales</taxon>
        <taxon>Haloferacaceae</taxon>
        <taxon>Halogeometricum</taxon>
    </lineage>
</organism>
<evidence type="ECO:0000259" key="1">
    <source>
        <dbReference type="PROSITE" id="PS51733"/>
    </source>
</evidence>
<proteinExistence type="predicted"/>
<gene>
    <name evidence="2" type="ORF">SAMN04487947_4234</name>
</gene>
<sequence length="239" mass="25086">MTGERGGRVVRIVRGRAATREADRGATEAMGEETAETGVPAFRAWTPHRQVAFGRRDAHADGYETAREAAESRGFPALERSVGGRAVAYTGRTVAFASAVPVANDRTGMDDRYETATTGVVRALRSLGVPARRGEPPASFCPGDHSVQAHGKICGIAQRIRREVALVSGVVVVADHAEIAAVLEPVYEAIDVPFDPDSVGSVARGGGPADPERVARALEDAFVGDTEPRVVEVAGSTGD</sequence>
<dbReference type="InterPro" id="IPR045864">
    <property type="entry name" value="aa-tRNA-synth_II/BPL/LPL"/>
</dbReference>
<dbReference type="GO" id="GO:0016874">
    <property type="term" value="F:ligase activity"/>
    <property type="evidence" value="ECO:0007669"/>
    <property type="project" value="UniProtKB-KW"/>
</dbReference>
<dbReference type="Pfam" id="PF21948">
    <property type="entry name" value="LplA-B_cat"/>
    <property type="match status" value="1"/>
</dbReference>
<dbReference type="PROSITE" id="PS51733">
    <property type="entry name" value="BPL_LPL_CATALYTIC"/>
    <property type="match status" value="1"/>
</dbReference>
<reference evidence="3" key="1">
    <citation type="submission" date="2016-10" db="EMBL/GenBank/DDBJ databases">
        <authorList>
            <person name="Varghese N."/>
            <person name="Submissions S."/>
        </authorList>
    </citation>
    <scope>NUCLEOTIDE SEQUENCE [LARGE SCALE GENOMIC DNA]</scope>
    <source>
        <strain evidence="3">CGMCC 1.7736</strain>
    </source>
</reference>
<dbReference type="STRING" id="553469.SAMN04487947_4234"/>
<dbReference type="SUPFAM" id="SSF55681">
    <property type="entry name" value="Class II aaRS and biotin synthetases"/>
    <property type="match status" value="1"/>
</dbReference>
<dbReference type="OrthoDB" id="192160at2157"/>
<keyword evidence="2" id="KW-0436">Ligase</keyword>
<name>A0A1I6JC95_9EURY</name>
<protein>
    <submittedName>
        <fullName evidence="2">Lipoate-protein ligase A</fullName>
    </submittedName>
</protein>
<dbReference type="Proteomes" id="UP000198531">
    <property type="component" value="Unassembled WGS sequence"/>
</dbReference>